<evidence type="ECO:0000259" key="3">
    <source>
        <dbReference type="Pfam" id="PF01648"/>
    </source>
</evidence>
<evidence type="ECO:0000256" key="1">
    <source>
        <dbReference type="ARBA" id="ARBA00010990"/>
    </source>
</evidence>
<dbReference type="PANTHER" id="PTHR12215:SF10">
    <property type="entry name" value="L-AMINOADIPATE-SEMIALDEHYDE DEHYDROGENASE-PHOSPHOPANTETHEINYL TRANSFERASE"/>
    <property type="match status" value="1"/>
</dbReference>
<dbReference type="GO" id="GO:0000287">
    <property type="term" value="F:magnesium ion binding"/>
    <property type="evidence" value="ECO:0007669"/>
    <property type="project" value="InterPro"/>
</dbReference>
<name>A0A947DG19_9CYAN</name>
<dbReference type="RefSeq" id="WP_215609456.1">
    <property type="nucleotide sequence ID" value="NZ_JADOES010000025.1"/>
</dbReference>
<dbReference type="InterPro" id="IPR037143">
    <property type="entry name" value="4-PPantetheinyl_Trfase_dom_sf"/>
</dbReference>
<dbReference type="InterPro" id="IPR050559">
    <property type="entry name" value="P-Pant_transferase_sf"/>
</dbReference>
<dbReference type="GO" id="GO:0008897">
    <property type="term" value="F:holo-[acyl-carrier-protein] synthase activity"/>
    <property type="evidence" value="ECO:0007669"/>
    <property type="project" value="InterPro"/>
</dbReference>
<feature type="domain" description="4'-phosphopantetheinyl transferase" evidence="3">
    <location>
        <begin position="125"/>
        <end position="205"/>
    </location>
</feature>
<dbReference type="SUPFAM" id="SSF56214">
    <property type="entry name" value="4'-phosphopantetheinyl transferase"/>
    <property type="match status" value="2"/>
</dbReference>
<comment type="caution">
    <text evidence="5">The sequence shown here is derived from an EMBL/GenBank/DDBJ whole genome shotgun (WGS) entry which is preliminary data.</text>
</comment>
<protein>
    <submittedName>
        <fullName evidence="5">4'-phosphopantetheinyl transferase superfamily protein</fullName>
    </submittedName>
</protein>
<evidence type="ECO:0000259" key="4">
    <source>
        <dbReference type="Pfam" id="PF22624"/>
    </source>
</evidence>
<comment type="similarity">
    <text evidence="1">Belongs to the P-Pant transferase superfamily. Gsp/Sfp/HetI/AcpT family.</text>
</comment>
<dbReference type="AlphaFoldDB" id="A0A947DG19"/>
<dbReference type="Proteomes" id="UP000717364">
    <property type="component" value="Unassembled WGS sequence"/>
</dbReference>
<reference evidence="5" key="2">
    <citation type="journal article" date="2021" name="Mar. Drugs">
        <title>Genome Reduction and Secondary Metabolism of the Marine Sponge-Associated Cyanobacterium Leptothoe.</title>
        <authorList>
            <person name="Konstantinou D."/>
            <person name="Popin R.V."/>
            <person name="Fewer D.P."/>
            <person name="Sivonen K."/>
            <person name="Gkelis S."/>
        </authorList>
    </citation>
    <scope>NUCLEOTIDE SEQUENCE</scope>
    <source>
        <strain evidence="5">TAU-MAC 1115</strain>
    </source>
</reference>
<dbReference type="Pfam" id="PF22624">
    <property type="entry name" value="AASDHPPT_N"/>
    <property type="match status" value="1"/>
</dbReference>
<evidence type="ECO:0000256" key="2">
    <source>
        <dbReference type="ARBA" id="ARBA00022679"/>
    </source>
</evidence>
<organism evidence="5 6">
    <name type="scientific">Leptothoe spongobia TAU-MAC 1115</name>
    <dbReference type="NCBI Taxonomy" id="1967444"/>
    <lineage>
        <taxon>Bacteria</taxon>
        <taxon>Bacillati</taxon>
        <taxon>Cyanobacteriota</taxon>
        <taxon>Cyanophyceae</taxon>
        <taxon>Nodosilineales</taxon>
        <taxon>Cymatolegaceae</taxon>
        <taxon>Leptothoe</taxon>
        <taxon>Leptothoe spongobia</taxon>
    </lineage>
</organism>
<dbReference type="GO" id="GO:0019878">
    <property type="term" value="P:lysine biosynthetic process via aminoadipic acid"/>
    <property type="evidence" value="ECO:0007669"/>
    <property type="project" value="TreeGrafter"/>
</dbReference>
<dbReference type="PANTHER" id="PTHR12215">
    <property type="entry name" value="PHOSPHOPANTETHEINE TRANSFERASE"/>
    <property type="match status" value="1"/>
</dbReference>
<dbReference type="EMBL" id="JADOES010000025">
    <property type="protein sequence ID" value="MBT9316388.1"/>
    <property type="molecule type" value="Genomic_DNA"/>
</dbReference>
<evidence type="ECO:0000313" key="5">
    <source>
        <dbReference type="EMBL" id="MBT9316388.1"/>
    </source>
</evidence>
<evidence type="ECO:0000313" key="6">
    <source>
        <dbReference type="Proteomes" id="UP000717364"/>
    </source>
</evidence>
<reference evidence="5" key="1">
    <citation type="submission" date="2020-11" db="EMBL/GenBank/DDBJ databases">
        <authorList>
            <person name="Konstantinou D."/>
            <person name="Gkelis S."/>
            <person name="Popin R."/>
            <person name="Fewer D."/>
            <person name="Sivonen K."/>
        </authorList>
    </citation>
    <scope>NUCLEOTIDE SEQUENCE</scope>
    <source>
        <strain evidence="5">TAU-MAC 1115</strain>
    </source>
</reference>
<dbReference type="Pfam" id="PF01648">
    <property type="entry name" value="ACPS"/>
    <property type="match status" value="1"/>
</dbReference>
<accession>A0A947DG19</accession>
<dbReference type="GO" id="GO:0005829">
    <property type="term" value="C:cytosol"/>
    <property type="evidence" value="ECO:0007669"/>
    <property type="project" value="TreeGrafter"/>
</dbReference>
<dbReference type="Gene3D" id="3.90.470.20">
    <property type="entry name" value="4'-phosphopantetheinyl transferase domain"/>
    <property type="match status" value="2"/>
</dbReference>
<dbReference type="InterPro" id="IPR008278">
    <property type="entry name" value="4-PPantetheinyl_Trfase_dom"/>
</dbReference>
<keyword evidence="6" id="KW-1185">Reference proteome</keyword>
<keyword evidence="2 5" id="KW-0808">Transferase</keyword>
<sequence>MAQEIDAHLDCRDWIPASADCYQTLNQTTLDLWRIPLAQPIQLDTLSEDELTRFKRYRFADDQRKFAVARSSLRQILALYSQQRPVDLAFDYGPYGKPYLRNNGSLQFNLSHSGEYALCGVARQGIGLDIELLRPMDRLEGLIKRCLAPYEQENLAQIPLNQQSNAFLKYWTCKEAYLKATGQGISESLTAIEVSFTPYPQLKVPNQPWQLQVFIPCEGYTAAVVMPLEITQIRLHQL</sequence>
<gene>
    <name evidence="5" type="ORF">IXB50_13230</name>
</gene>
<proteinExistence type="inferred from homology"/>
<feature type="domain" description="4'-phosphopantetheinyl transferase N-terminal" evidence="4">
    <location>
        <begin position="43"/>
        <end position="118"/>
    </location>
</feature>
<dbReference type="InterPro" id="IPR055066">
    <property type="entry name" value="AASDHPPT_N"/>
</dbReference>